<name>A0A4C1UD07_EUMVA</name>
<feature type="compositionally biased region" description="Basic and acidic residues" evidence="1">
    <location>
        <begin position="150"/>
        <end position="171"/>
    </location>
</feature>
<feature type="region of interest" description="Disordered" evidence="1">
    <location>
        <begin position="136"/>
        <end position="195"/>
    </location>
</feature>
<evidence type="ECO:0000313" key="2">
    <source>
        <dbReference type="EMBL" id="GBP24007.1"/>
    </source>
</evidence>
<feature type="compositionally biased region" description="Basic and acidic residues" evidence="1">
    <location>
        <begin position="301"/>
        <end position="315"/>
    </location>
</feature>
<proteinExistence type="predicted"/>
<accession>A0A4C1UD07</accession>
<gene>
    <name evidence="2" type="ORF">EVAR_10108_1</name>
</gene>
<organism evidence="2 3">
    <name type="scientific">Eumeta variegata</name>
    <name type="common">Bagworm moth</name>
    <name type="synonym">Eumeta japonica</name>
    <dbReference type="NCBI Taxonomy" id="151549"/>
    <lineage>
        <taxon>Eukaryota</taxon>
        <taxon>Metazoa</taxon>
        <taxon>Ecdysozoa</taxon>
        <taxon>Arthropoda</taxon>
        <taxon>Hexapoda</taxon>
        <taxon>Insecta</taxon>
        <taxon>Pterygota</taxon>
        <taxon>Neoptera</taxon>
        <taxon>Endopterygota</taxon>
        <taxon>Lepidoptera</taxon>
        <taxon>Glossata</taxon>
        <taxon>Ditrysia</taxon>
        <taxon>Tineoidea</taxon>
        <taxon>Psychidae</taxon>
        <taxon>Oiketicinae</taxon>
        <taxon>Eumeta</taxon>
    </lineage>
</organism>
<feature type="compositionally biased region" description="Polar residues" evidence="1">
    <location>
        <begin position="349"/>
        <end position="363"/>
    </location>
</feature>
<feature type="region of interest" description="Disordered" evidence="1">
    <location>
        <begin position="273"/>
        <end position="363"/>
    </location>
</feature>
<keyword evidence="3" id="KW-1185">Reference proteome</keyword>
<dbReference type="EMBL" id="BGZK01000156">
    <property type="protein sequence ID" value="GBP24007.1"/>
    <property type="molecule type" value="Genomic_DNA"/>
</dbReference>
<feature type="compositionally biased region" description="Low complexity" evidence="1">
    <location>
        <begin position="136"/>
        <end position="146"/>
    </location>
</feature>
<feature type="compositionally biased region" description="Basic and acidic residues" evidence="1">
    <location>
        <begin position="273"/>
        <end position="294"/>
    </location>
</feature>
<dbReference type="OrthoDB" id="6930811at2759"/>
<evidence type="ECO:0000313" key="3">
    <source>
        <dbReference type="Proteomes" id="UP000299102"/>
    </source>
</evidence>
<comment type="caution">
    <text evidence="2">The sequence shown here is derived from an EMBL/GenBank/DDBJ whole genome shotgun (WGS) entry which is preliminary data.</text>
</comment>
<feature type="compositionally biased region" description="Basic and acidic residues" evidence="1">
    <location>
        <begin position="330"/>
        <end position="347"/>
    </location>
</feature>
<dbReference type="Proteomes" id="UP000299102">
    <property type="component" value="Unassembled WGS sequence"/>
</dbReference>
<dbReference type="AlphaFoldDB" id="A0A4C1UD07"/>
<protein>
    <submittedName>
        <fullName evidence="2">Uncharacterized protein</fullName>
    </submittedName>
</protein>
<sequence length="405" mass="47132">MVPFYENDVLIQIPKSQKKNLKGAQHSEKNSKKRTSALSTEAKSTQKNYLINHLKTKKERNSYLEAFRKRFPQFRPEEKSKDIELDSMYPEFGDTERESIGEESCPNTAEFYNTEVYNELFYEKLLEERFDRGCSLSSSLDDQTTSPNEIRTKHSETHDKINSRIRSERQRRPLRRRSTPPMAVQSPGGLGPDMEKIRPRLERARSLQRYSEKVRMENRLRIYKNAVQKEKEKTDRENLRQLSAKRGVSINETGMEGKNFKISYLVNSTLKESATKEKSRNFHESKAKSADVTKRRNTFYTRDEKATDEPLHNSRESNQSSNEGGNAIFFKKDHGNANVNDKGERNKNPRNTCTGKTRGSPPVQINFSVNVGQMKPTSALRNLEEKHRLYQEKVKSFMVDYHLDT</sequence>
<feature type="region of interest" description="Disordered" evidence="1">
    <location>
        <begin position="16"/>
        <end position="44"/>
    </location>
</feature>
<reference evidence="2 3" key="1">
    <citation type="journal article" date="2019" name="Commun. Biol.">
        <title>The bagworm genome reveals a unique fibroin gene that provides high tensile strength.</title>
        <authorList>
            <person name="Kono N."/>
            <person name="Nakamura H."/>
            <person name="Ohtoshi R."/>
            <person name="Tomita M."/>
            <person name="Numata K."/>
            <person name="Arakawa K."/>
        </authorList>
    </citation>
    <scope>NUCLEOTIDE SEQUENCE [LARGE SCALE GENOMIC DNA]</scope>
</reference>
<evidence type="ECO:0000256" key="1">
    <source>
        <dbReference type="SAM" id="MobiDB-lite"/>
    </source>
</evidence>